<keyword evidence="2" id="KW-1185">Reference proteome</keyword>
<evidence type="ECO:0000313" key="2">
    <source>
        <dbReference type="Proteomes" id="UP001157418"/>
    </source>
</evidence>
<reference evidence="1 2" key="1">
    <citation type="submission" date="2022-01" db="EMBL/GenBank/DDBJ databases">
        <authorList>
            <person name="Xiong W."/>
            <person name="Schranz E."/>
        </authorList>
    </citation>
    <scope>NUCLEOTIDE SEQUENCE [LARGE SCALE GENOMIC DNA]</scope>
</reference>
<organism evidence="1 2">
    <name type="scientific">Lactuca virosa</name>
    <dbReference type="NCBI Taxonomy" id="75947"/>
    <lineage>
        <taxon>Eukaryota</taxon>
        <taxon>Viridiplantae</taxon>
        <taxon>Streptophyta</taxon>
        <taxon>Embryophyta</taxon>
        <taxon>Tracheophyta</taxon>
        <taxon>Spermatophyta</taxon>
        <taxon>Magnoliopsida</taxon>
        <taxon>eudicotyledons</taxon>
        <taxon>Gunneridae</taxon>
        <taxon>Pentapetalae</taxon>
        <taxon>asterids</taxon>
        <taxon>campanulids</taxon>
        <taxon>Asterales</taxon>
        <taxon>Asteraceae</taxon>
        <taxon>Cichorioideae</taxon>
        <taxon>Cichorieae</taxon>
        <taxon>Lactucinae</taxon>
        <taxon>Lactuca</taxon>
    </lineage>
</organism>
<sequence length="113" mass="12652">MLVYDSGCGAISTMVDRADSRVGGGIRGSGEILKSVDGKNQLLRKGNHLLKSIHIERRNLWKSKYKLAKKTAQKGVSGKDWCCCEFEVLLETHISLYKVIFIEVLKLLAFPKN</sequence>
<evidence type="ECO:0000313" key="1">
    <source>
        <dbReference type="EMBL" id="CAH1431603.1"/>
    </source>
</evidence>
<dbReference type="AlphaFoldDB" id="A0AAU9MUB1"/>
<dbReference type="Proteomes" id="UP001157418">
    <property type="component" value="Unassembled WGS sequence"/>
</dbReference>
<dbReference type="EMBL" id="CAKMRJ010003334">
    <property type="protein sequence ID" value="CAH1431603.1"/>
    <property type="molecule type" value="Genomic_DNA"/>
</dbReference>
<accession>A0AAU9MUB1</accession>
<gene>
    <name evidence="1" type="ORF">LVIROSA_LOCUS18314</name>
</gene>
<name>A0AAU9MUB1_9ASTR</name>
<proteinExistence type="predicted"/>
<comment type="caution">
    <text evidence="1">The sequence shown here is derived from an EMBL/GenBank/DDBJ whole genome shotgun (WGS) entry which is preliminary data.</text>
</comment>
<protein>
    <submittedName>
        <fullName evidence="1">Uncharacterized protein</fullName>
    </submittedName>
</protein>